<name>A0AA86SZX3_9FABA</name>
<dbReference type="AlphaFoldDB" id="A0AA86SZX3"/>
<evidence type="ECO:0000313" key="1">
    <source>
        <dbReference type="EMBL" id="CAJ1975956.1"/>
    </source>
</evidence>
<gene>
    <name evidence="1" type="ORF">AYBTSS11_LOCUS28083</name>
</gene>
<organism evidence="1 2">
    <name type="scientific">Sphenostylis stenocarpa</name>
    <dbReference type="NCBI Taxonomy" id="92480"/>
    <lineage>
        <taxon>Eukaryota</taxon>
        <taxon>Viridiplantae</taxon>
        <taxon>Streptophyta</taxon>
        <taxon>Embryophyta</taxon>
        <taxon>Tracheophyta</taxon>
        <taxon>Spermatophyta</taxon>
        <taxon>Magnoliopsida</taxon>
        <taxon>eudicotyledons</taxon>
        <taxon>Gunneridae</taxon>
        <taxon>Pentapetalae</taxon>
        <taxon>rosids</taxon>
        <taxon>fabids</taxon>
        <taxon>Fabales</taxon>
        <taxon>Fabaceae</taxon>
        <taxon>Papilionoideae</taxon>
        <taxon>50 kb inversion clade</taxon>
        <taxon>NPAAA clade</taxon>
        <taxon>indigoferoid/millettioid clade</taxon>
        <taxon>Phaseoleae</taxon>
        <taxon>Sphenostylis</taxon>
    </lineage>
</organism>
<keyword evidence="2" id="KW-1185">Reference proteome</keyword>
<sequence>MEFRFTHMYDVIEFKIGRRLNSAESKKTVEKVASSFATKIARRLKLLEHELRWLFHSTNSDKIESQHDNLEL</sequence>
<accession>A0AA86SZX3</accession>
<dbReference type="Gramene" id="rna-AYBTSS11_LOCUS28083">
    <property type="protein sequence ID" value="CAJ1975956.1"/>
    <property type="gene ID" value="gene-AYBTSS11_LOCUS28083"/>
</dbReference>
<proteinExistence type="predicted"/>
<dbReference type="Proteomes" id="UP001189624">
    <property type="component" value="Chromosome 9"/>
</dbReference>
<dbReference type="EMBL" id="OY731406">
    <property type="protein sequence ID" value="CAJ1975956.1"/>
    <property type="molecule type" value="Genomic_DNA"/>
</dbReference>
<protein>
    <submittedName>
        <fullName evidence="1">Uncharacterized protein</fullName>
    </submittedName>
</protein>
<evidence type="ECO:0000313" key="2">
    <source>
        <dbReference type="Proteomes" id="UP001189624"/>
    </source>
</evidence>
<reference evidence="1" key="1">
    <citation type="submission" date="2023-10" db="EMBL/GenBank/DDBJ databases">
        <authorList>
            <person name="Domelevo Entfellner J.-B."/>
        </authorList>
    </citation>
    <scope>NUCLEOTIDE SEQUENCE</scope>
</reference>